<organism evidence="1 2">
    <name type="scientific">Paenibacillus naphthalenovorans</name>
    <dbReference type="NCBI Taxonomy" id="162209"/>
    <lineage>
        <taxon>Bacteria</taxon>
        <taxon>Bacillati</taxon>
        <taxon>Bacillota</taxon>
        <taxon>Bacilli</taxon>
        <taxon>Bacillales</taxon>
        <taxon>Paenibacillaceae</taxon>
        <taxon>Paenibacillus</taxon>
    </lineage>
</organism>
<evidence type="ECO:0000313" key="1">
    <source>
        <dbReference type="EMBL" id="ALS21810.1"/>
    </source>
</evidence>
<sequence>MEGNVVNVSLILLNIVIFILIMRYRRRRLAKQAEKARRLQSLIGQISVEANNENVQELINELQETYALFRNPKNGGIVRSTFESILASDKVDLELKHELRRILTKSGVKDLKEVQA</sequence>
<dbReference type="EMBL" id="CP013652">
    <property type="protein sequence ID" value="ALS21810.1"/>
    <property type="molecule type" value="Genomic_DNA"/>
</dbReference>
<proteinExistence type="predicted"/>
<evidence type="ECO:0000313" key="2">
    <source>
        <dbReference type="Proteomes" id="UP000061660"/>
    </source>
</evidence>
<gene>
    <name evidence="1" type="ORF">IJ22_14340</name>
</gene>
<dbReference type="STRING" id="162209.IJ22_14340"/>
<reference evidence="1 2" key="2">
    <citation type="journal article" date="2016" name="Genome Announc.">
        <title>Complete Genome Sequences of Two Interactive Moderate Thermophiles, Paenibacillus napthalenovorans 32O-Y and Paenibacillus sp. 32O-W.</title>
        <authorList>
            <person name="Butler R.R.III."/>
            <person name="Wang J."/>
            <person name="Stark B.C."/>
            <person name="Pombert J.F."/>
        </authorList>
    </citation>
    <scope>NUCLEOTIDE SEQUENCE [LARGE SCALE GENOMIC DNA]</scope>
    <source>
        <strain evidence="1 2">32O-Y</strain>
    </source>
</reference>
<dbReference type="RefSeq" id="WP_054817192.1">
    <property type="nucleotide sequence ID" value="NZ_BJCS01000003.1"/>
</dbReference>
<dbReference type="Proteomes" id="UP000061660">
    <property type="component" value="Chromosome"/>
</dbReference>
<accession>A0A0U2KY43</accession>
<dbReference type="KEGG" id="pnp:IJ22_14340"/>
<name>A0A0U2KY43_9BACL</name>
<reference evidence="2" key="1">
    <citation type="submission" date="2015-12" db="EMBL/GenBank/DDBJ databases">
        <title>Complete genome sequences of two moderately thermophilic Paenibacillus species.</title>
        <authorList>
            <person name="Butler R.III."/>
            <person name="Wang J."/>
            <person name="Stark B.C."/>
            <person name="Pombert J.-F."/>
        </authorList>
    </citation>
    <scope>NUCLEOTIDE SEQUENCE [LARGE SCALE GENOMIC DNA]</scope>
    <source>
        <strain evidence="2">32O-Y</strain>
    </source>
</reference>
<protein>
    <submittedName>
        <fullName evidence="1">Uncharacterized protein</fullName>
    </submittedName>
</protein>
<keyword evidence="2" id="KW-1185">Reference proteome</keyword>
<dbReference type="AlphaFoldDB" id="A0A0U2KY43"/>
<dbReference type="PATRIC" id="fig|162209.4.peg.1518"/>